<dbReference type="InterPro" id="IPR051531">
    <property type="entry name" value="N-acetyltransferase"/>
</dbReference>
<dbReference type="Proteomes" id="UP000664169">
    <property type="component" value="Unassembled WGS sequence"/>
</dbReference>
<dbReference type="PROSITE" id="PS51186">
    <property type="entry name" value="GNAT"/>
    <property type="match status" value="1"/>
</dbReference>
<evidence type="ECO:0000313" key="5">
    <source>
        <dbReference type="EMBL" id="CAF9924387.1"/>
    </source>
</evidence>
<reference evidence="5" key="1">
    <citation type="submission" date="2021-03" db="EMBL/GenBank/DDBJ databases">
        <authorList>
            <person name="Tagirdzhanova G."/>
        </authorList>
    </citation>
    <scope>NUCLEOTIDE SEQUENCE</scope>
</reference>
<dbReference type="EMBL" id="CAJPDQ010000021">
    <property type="protein sequence ID" value="CAF9924387.1"/>
    <property type="molecule type" value="Genomic_DNA"/>
</dbReference>
<organism evidence="5 6">
    <name type="scientific">Gomphillus americanus</name>
    <dbReference type="NCBI Taxonomy" id="1940652"/>
    <lineage>
        <taxon>Eukaryota</taxon>
        <taxon>Fungi</taxon>
        <taxon>Dikarya</taxon>
        <taxon>Ascomycota</taxon>
        <taxon>Pezizomycotina</taxon>
        <taxon>Lecanoromycetes</taxon>
        <taxon>OSLEUM clade</taxon>
        <taxon>Ostropomycetidae</taxon>
        <taxon>Ostropales</taxon>
        <taxon>Graphidaceae</taxon>
        <taxon>Gomphilloideae</taxon>
        <taxon>Gomphillus</taxon>
    </lineage>
</organism>
<keyword evidence="2" id="KW-0012">Acyltransferase</keyword>
<evidence type="ECO:0000313" key="6">
    <source>
        <dbReference type="Proteomes" id="UP000664169"/>
    </source>
</evidence>
<dbReference type="PANTHER" id="PTHR43792:SF8">
    <property type="entry name" value="[RIBOSOMAL PROTEIN US5]-ALANINE N-ACETYLTRANSFERASE"/>
    <property type="match status" value="1"/>
</dbReference>
<dbReference type="Pfam" id="PF13302">
    <property type="entry name" value="Acetyltransf_3"/>
    <property type="match status" value="1"/>
</dbReference>
<dbReference type="InterPro" id="IPR000182">
    <property type="entry name" value="GNAT_dom"/>
</dbReference>
<keyword evidence="1" id="KW-0808">Transferase</keyword>
<evidence type="ECO:0000256" key="2">
    <source>
        <dbReference type="ARBA" id="ARBA00023315"/>
    </source>
</evidence>
<keyword evidence="6" id="KW-1185">Reference proteome</keyword>
<feature type="domain" description="N-acetyltransferase" evidence="4">
    <location>
        <begin position="22"/>
        <end position="206"/>
    </location>
</feature>
<dbReference type="Gene3D" id="3.40.630.30">
    <property type="match status" value="1"/>
</dbReference>
<dbReference type="AlphaFoldDB" id="A0A8H3FFQ2"/>
<protein>
    <recommendedName>
        <fullName evidence="4">N-acetyltransferase domain-containing protein</fullName>
    </recommendedName>
</protein>
<gene>
    <name evidence="5" type="ORF">GOMPHAMPRED_003617</name>
</gene>
<proteinExistence type="inferred from homology"/>
<dbReference type="GO" id="GO:0016747">
    <property type="term" value="F:acyltransferase activity, transferring groups other than amino-acyl groups"/>
    <property type="evidence" value="ECO:0007669"/>
    <property type="project" value="InterPro"/>
</dbReference>
<comment type="similarity">
    <text evidence="3">Belongs to the acetyltransferase family. RimJ subfamily.</text>
</comment>
<dbReference type="InterPro" id="IPR016181">
    <property type="entry name" value="Acyl_CoA_acyltransferase"/>
</dbReference>
<dbReference type="OrthoDB" id="630895at2759"/>
<name>A0A8H3FFQ2_9LECA</name>
<dbReference type="SUPFAM" id="SSF55729">
    <property type="entry name" value="Acyl-CoA N-acyltransferases (Nat)"/>
    <property type="match status" value="1"/>
</dbReference>
<comment type="caution">
    <text evidence="5">The sequence shown here is derived from an EMBL/GenBank/DDBJ whole genome shotgun (WGS) entry which is preliminary data.</text>
</comment>
<evidence type="ECO:0000259" key="4">
    <source>
        <dbReference type="PROSITE" id="PS51186"/>
    </source>
</evidence>
<sequence>MFPMDQSKSTTSTPILKFRDGIAVREFHEDDVSDSVQCLNEPEVRTFLRNRIPSPYTESDFKWWIDRCADQTNWIPTGPFEPDPQDSTIHRLPSHYAIVKDDRLIGAIGLEMKSDVYCRTGELGYWIARPQWGKGIMGSVAPAFVKWAFATFGILYRIEAEIFSGNDASRAVLKKSGMKFEGRHEGSIWKNGQILDGDFWGIVRTEKDDAQ</sequence>
<evidence type="ECO:0000256" key="1">
    <source>
        <dbReference type="ARBA" id="ARBA00022679"/>
    </source>
</evidence>
<evidence type="ECO:0000256" key="3">
    <source>
        <dbReference type="ARBA" id="ARBA00038502"/>
    </source>
</evidence>
<accession>A0A8H3FFQ2</accession>
<dbReference type="PANTHER" id="PTHR43792">
    <property type="entry name" value="GNAT FAMILY, PUTATIVE (AFU_ORTHOLOGUE AFUA_3G00765)-RELATED-RELATED"/>
    <property type="match status" value="1"/>
</dbReference>